<reference evidence="1" key="4">
    <citation type="submission" date="2019-03" db="UniProtKB">
        <authorList>
            <consortium name="EnsemblPlants"/>
        </authorList>
    </citation>
    <scope>IDENTIFICATION</scope>
</reference>
<reference evidence="2" key="2">
    <citation type="journal article" date="2017" name="Nat. Plants">
        <title>The Aegilops tauschii genome reveals multiple impacts of transposons.</title>
        <authorList>
            <person name="Zhao G."/>
            <person name="Zou C."/>
            <person name="Li K."/>
            <person name="Wang K."/>
            <person name="Li T."/>
            <person name="Gao L."/>
            <person name="Zhang X."/>
            <person name="Wang H."/>
            <person name="Yang Z."/>
            <person name="Liu X."/>
            <person name="Jiang W."/>
            <person name="Mao L."/>
            <person name="Kong X."/>
            <person name="Jiao Y."/>
            <person name="Jia J."/>
        </authorList>
    </citation>
    <scope>NUCLEOTIDE SEQUENCE [LARGE SCALE GENOMIC DNA]</scope>
    <source>
        <strain evidence="2">cv. AL8/78</strain>
    </source>
</reference>
<dbReference type="AlphaFoldDB" id="A0A453BD75"/>
<reference evidence="1" key="5">
    <citation type="journal article" date="2021" name="G3 (Bethesda)">
        <title>Aegilops tauschii genome assembly Aet v5.0 features greater sequence contiguity and improved annotation.</title>
        <authorList>
            <person name="Wang L."/>
            <person name="Zhu T."/>
            <person name="Rodriguez J.C."/>
            <person name="Deal K.R."/>
            <person name="Dubcovsky J."/>
            <person name="McGuire P.E."/>
            <person name="Lux T."/>
            <person name="Spannagl M."/>
            <person name="Mayer K.F.X."/>
            <person name="Baldrich P."/>
            <person name="Meyers B.C."/>
            <person name="Huo N."/>
            <person name="Gu Y.Q."/>
            <person name="Zhou H."/>
            <person name="Devos K.M."/>
            <person name="Bennetzen J.L."/>
            <person name="Unver T."/>
            <person name="Budak H."/>
            <person name="Gulick P.J."/>
            <person name="Galiba G."/>
            <person name="Kalapos B."/>
            <person name="Nelson D.R."/>
            <person name="Li P."/>
            <person name="You F.M."/>
            <person name="Luo M.C."/>
            <person name="Dvorak J."/>
        </authorList>
    </citation>
    <scope>NUCLEOTIDE SEQUENCE [LARGE SCALE GENOMIC DNA]</scope>
    <source>
        <strain evidence="1">cv. AL8/78</strain>
    </source>
</reference>
<keyword evidence="2" id="KW-1185">Reference proteome</keyword>
<sequence length="42" mass="4715">MVPVSSYSLYGCNLRNVPIWSSNTKTRKTYGPAYSAVVPFIF</sequence>
<evidence type="ECO:0000313" key="2">
    <source>
        <dbReference type="Proteomes" id="UP000015105"/>
    </source>
</evidence>
<reference evidence="2" key="1">
    <citation type="journal article" date="2014" name="Science">
        <title>Ancient hybridizations among the ancestral genomes of bread wheat.</title>
        <authorList>
            <consortium name="International Wheat Genome Sequencing Consortium,"/>
            <person name="Marcussen T."/>
            <person name="Sandve S.R."/>
            <person name="Heier L."/>
            <person name="Spannagl M."/>
            <person name="Pfeifer M."/>
            <person name="Jakobsen K.S."/>
            <person name="Wulff B.B."/>
            <person name="Steuernagel B."/>
            <person name="Mayer K.F."/>
            <person name="Olsen O.A."/>
        </authorList>
    </citation>
    <scope>NUCLEOTIDE SEQUENCE [LARGE SCALE GENOMIC DNA]</scope>
    <source>
        <strain evidence="2">cv. AL8/78</strain>
    </source>
</reference>
<organism evidence="1 2">
    <name type="scientific">Aegilops tauschii subsp. strangulata</name>
    <name type="common">Goatgrass</name>
    <dbReference type="NCBI Taxonomy" id="200361"/>
    <lineage>
        <taxon>Eukaryota</taxon>
        <taxon>Viridiplantae</taxon>
        <taxon>Streptophyta</taxon>
        <taxon>Embryophyta</taxon>
        <taxon>Tracheophyta</taxon>
        <taxon>Spermatophyta</taxon>
        <taxon>Magnoliopsida</taxon>
        <taxon>Liliopsida</taxon>
        <taxon>Poales</taxon>
        <taxon>Poaceae</taxon>
        <taxon>BOP clade</taxon>
        <taxon>Pooideae</taxon>
        <taxon>Triticodae</taxon>
        <taxon>Triticeae</taxon>
        <taxon>Triticinae</taxon>
        <taxon>Aegilops</taxon>
    </lineage>
</organism>
<dbReference type="EnsemblPlants" id="AET2Gv20468800.1">
    <property type="protein sequence ID" value="AET2Gv20468800.1"/>
    <property type="gene ID" value="AET2Gv20468800"/>
</dbReference>
<dbReference type="Gramene" id="AET2Gv20468800.1">
    <property type="protein sequence ID" value="AET2Gv20468800.1"/>
    <property type="gene ID" value="AET2Gv20468800"/>
</dbReference>
<protein>
    <submittedName>
        <fullName evidence="1">Uncharacterized protein</fullName>
    </submittedName>
</protein>
<dbReference type="Proteomes" id="UP000015105">
    <property type="component" value="Chromosome 2D"/>
</dbReference>
<reference evidence="1" key="3">
    <citation type="journal article" date="2017" name="Nature">
        <title>Genome sequence of the progenitor of the wheat D genome Aegilops tauschii.</title>
        <authorList>
            <person name="Luo M.C."/>
            <person name="Gu Y.Q."/>
            <person name="Puiu D."/>
            <person name="Wang H."/>
            <person name="Twardziok S.O."/>
            <person name="Deal K.R."/>
            <person name="Huo N."/>
            <person name="Zhu T."/>
            <person name="Wang L."/>
            <person name="Wang Y."/>
            <person name="McGuire P.E."/>
            <person name="Liu S."/>
            <person name="Long H."/>
            <person name="Ramasamy R.K."/>
            <person name="Rodriguez J.C."/>
            <person name="Van S.L."/>
            <person name="Yuan L."/>
            <person name="Wang Z."/>
            <person name="Xia Z."/>
            <person name="Xiao L."/>
            <person name="Anderson O.D."/>
            <person name="Ouyang S."/>
            <person name="Liang Y."/>
            <person name="Zimin A.V."/>
            <person name="Pertea G."/>
            <person name="Qi P."/>
            <person name="Bennetzen J.L."/>
            <person name="Dai X."/>
            <person name="Dawson M.W."/>
            <person name="Muller H.G."/>
            <person name="Kugler K."/>
            <person name="Rivarola-Duarte L."/>
            <person name="Spannagl M."/>
            <person name="Mayer K.F.X."/>
            <person name="Lu F.H."/>
            <person name="Bevan M.W."/>
            <person name="Leroy P."/>
            <person name="Li P."/>
            <person name="You F.M."/>
            <person name="Sun Q."/>
            <person name="Liu Z."/>
            <person name="Lyons E."/>
            <person name="Wicker T."/>
            <person name="Salzberg S.L."/>
            <person name="Devos K.M."/>
            <person name="Dvorak J."/>
        </authorList>
    </citation>
    <scope>NUCLEOTIDE SEQUENCE [LARGE SCALE GENOMIC DNA]</scope>
    <source>
        <strain evidence="1">cv. AL8/78</strain>
    </source>
</reference>
<evidence type="ECO:0000313" key="1">
    <source>
        <dbReference type="EnsemblPlants" id="AET2Gv20468800.1"/>
    </source>
</evidence>
<accession>A0A453BD75</accession>
<proteinExistence type="predicted"/>
<name>A0A453BD75_AEGTS</name>